<proteinExistence type="predicted"/>
<protein>
    <submittedName>
        <fullName evidence="1">Uncharacterized protein</fullName>
    </submittedName>
</protein>
<sequence>MYARLYDTIPNQARTDDTKYPCPSLPIPGPSFSMYEEPVINNREYYQAPPSREAPPSRPIGRTPVAELFRAPVATGTPTEHPDLLPVLDCRFNLREICKQCILLEDHLSHDQKRCVDCCIKHFLALEGLCEEAVTLDKENRHQHIRGLAEKIRQLQKMWYDSPEENAHQCSQELRQIRKEFMADVFPMIFETSGNACGDGMCTLRPKLLADKHH</sequence>
<dbReference type="AlphaFoldDB" id="A0A6C0IC31"/>
<evidence type="ECO:0000313" key="1">
    <source>
        <dbReference type="EMBL" id="QHT90621.1"/>
    </source>
</evidence>
<name>A0A6C0IC31_9ZZZZ</name>
<accession>A0A6C0IC31</accession>
<dbReference type="EMBL" id="MN740156">
    <property type="protein sequence ID" value="QHT90621.1"/>
    <property type="molecule type" value="Genomic_DNA"/>
</dbReference>
<organism evidence="1">
    <name type="scientific">viral metagenome</name>
    <dbReference type="NCBI Taxonomy" id="1070528"/>
    <lineage>
        <taxon>unclassified sequences</taxon>
        <taxon>metagenomes</taxon>
        <taxon>organismal metagenomes</taxon>
    </lineage>
</organism>
<reference evidence="1" key="1">
    <citation type="journal article" date="2020" name="Nature">
        <title>Giant virus diversity and host interactions through global metagenomics.</title>
        <authorList>
            <person name="Schulz F."/>
            <person name="Roux S."/>
            <person name="Paez-Espino D."/>
            <person name="Jungbluth S."/>
            <person name="Walsh D.A."/>
            <person name="Denef V.J."/>
            <person name="McMahon K.D."/>
            <person name="Konstantinidis K.T."/>
            <person name="Eloe-Fadrosh E.A."/>
            <person name="Kyrpides N.C."/>
            <person name="Woyke T."/>
        </authorList>
    </citation>
    <scope>NUCLEOTIDE SEQUENCE</scope>
    <source>
        <strain evidence="1">GVMAG-M-3300023184-71</strain>
    </source>
</reference>